<keyword evidence="2" id="KW-0808">Transferase</keyword>
<proteinExistence type="predicted"/>
<dbReference type="Gene3D" id="3.40.630.30">
    <property type="match status" value="1"/>
</dbReference>
<gene>
    <name evidence="2" type="ORF">C7B47_13140</name>
</gene>
<reference evidence="2 3" key="1">
    <citation type="journal article" date="2014" name="BMC Genomics">
        <title>Comparison of environmental and isolate Sulfobacillus genomes reveals diverse carbon, sulfur, nitrogen, and hydrogen metabolisms.</title>
        <authorList>
            <person name="Justice N.B."/>
            <person name="Norman A."/>
            <person name="Brown C.T."/>
            <person name="Singh A."/>
            <person name="Thomas B.C."/>
            <person name="Banfield J.F."/>
        </authorList>
    </citation>
    <scope>NUCLEOTIDE SEQUENCE [LARGE SCALE GENOMIC DNA]</scope>
    <source>
        <strain evidence="2">AMDSBA5</strain>
    </source>
</reference>
<evidence type="ECO:0000259" key="1">
    <source>
        <dbReference type="PROSITE" id="PS51186"/>
    </source>
</evidence>
<sequence>MYLTLYPDPYIAKDSLLNVLAYAVGNPEQKHLETLIAEVYTPSVASLYVLCDGPLVAAVIGIKHLPNFSGQILHIAVEKIFRHQGWGRFLIAEVVKREQLNRVMAETDGAAVDFYRRCGFVISSLGEKYPGVERFHCLWTQ</sequence>
<evidence type="ECO:0000313" key="3">
    <source>
        <dbReference type="Proteomes" id="UP000242705"/>
    </source>
</evidence>
<dbReference type="AlphaFoldDB" id="A0A2T2WS66"/>
<dbReference type="InterPro" id="IPR000182">
    <property type="entry name" value="GNAT_dom"/>
</dbReference>
<dbReference type="PROSITE" id="PS51186">
    <property type="entry name" value="GNAT"/>
    <property type="match status" value="1"/>
</dbReference>
<protein>
    <submittedName>
        <fullName evidence="2">N-acetyltransferase</fullName>
    </submittedName>
</protein>
<dbReference type="GO" id="GO:0016747">
    <property type="term" value="F:acyltransferase activity, transferring groups other than amino-acyl groups"/>
    <property type="evidence" value="ECO:0007669"/>
    <property type="project" value="InterPro"/>
</dbReference>
<dbReference type="Proteomes" id="UP000242705">
    <property type="component" value="Unassembled WGS sequence"/>
</dbReference>
<feature type="domain" description="N-acetyltransferase" evidence="1">
    <location>
        <begin position="3"/>
        <end position="141"/>
    </location>
</feature>
<dbReference type="SUPFAM" id="SSF55729">
    <property type="entry name" value="Acyl-CoA N-acyltransferases (Nat)"/>
    <property type="match status" value="1"/>
</dbReference>
<name>A0A2T2WS66_SULTH</name>
<accession>A0A2T2WS66</accession>
<evidence type="ECO:0000313" key="2">
    <source>
        <dbReference type="EMBL" id="PSR25088.1"/>
    </source>
</evidence>
<comment type="caution">
    <text evidence="2">The sequence shown here is derived from an EMBL/GenBank/DDBJ whole genome shotgun (WGS) entry which is preliminary data.</text>
</comment>
<organism evidence="2 3">
    <name type="scientific">Sulfobacillus thermosulfidooxidans</name>
    <dbReference type="NCBI Taxonomy" id="28034"/>
    <lineage>
        <taxon>Bacteria</taxon>
        <taxon>Bacillati</taxon>
        <taxon>Bacillota</taxon>
        <taxon>Clostridia</taxon>
        <taxon>Eubacteriales</taxon>
        <taxon>Clostridiales Family XVII. Incertae Sedis</taxon>
        <taxon>Sulfobacillus</taxon>
    </lineage>
</organism>
<dbReference type="InterPro" id="IPR016181">
    <property type="entry name" value="Acyl_CoA_acyltransferase"/>
</dbReference>
<dbReference type="Pfam" id="PF13508">
    <property type="entry name" value="Acetyltransf_7"/>
    <property type="match status" value="1"/>
</dbReference>
<dbReference type="EMBL" id="PXYX01000036">
    <property type="protein sequence ID" value="PSR25088.1"/>
    <property type="molecule type" value="Genomic_DNA"/>
</dbReference>